<feature type="chain" id="PRO_5010556363" description="Lipocalin-like domain-containing protein" evidence="1">
    <location>
        <begin position="21"/>
        <end position="129"/>
    </location>
</feature>
<proteinExistence type="predicted"/>
<dbReference type="AlphaFoldDB" id="A0A1S7DUU1"/>
<dbReference type="EMBL" id="CP011859">
    <property type="protein sequence ID" value="AQY22879.1"/>
    <property type="molecule type" value="Genomic_DNA"/>
</dbReference>
<evidence type="ECO:0008006" key="4">
    <source>
        <dbReference type="Google" id="ProtNLM"/>
    </source>
</evidence>
<name>A0A1S7DUU1_RIEAN</name>
<dbReference type="RefSeq" id="WP_014938675.1">
    <property type="nucleotide sequence ID" value="NZ_CP011859.1"/>
</dbReference>
<dbReference type="PROSITE" id="PS51257">
    <property type="entry name" value="PROKAR_LIPOPROTEIN"/>
    <property type="match status" value="1"/>
</dbReference>
<feature type="signal peptide" evidence="1">
    <location>
        <begin position="1"/>
        <end position="20"/>
    </location>
</feature>
<organism evidence="2 3">
    <name type="scientific">Riemerella anatipestifer</name>
    <name type="common">Moraxella anatipestifer</name>
    <dbReference type="NCBI Taxonomy" id="34085"/>
    <lineage>
        <taxon>Bacteria</taxon>
        <taxon>Pseudomonadati</taxon>
        <taxon>Bacteroidota</taxon>
        <taxon>Flavobacteriia</taxon>
        <taxon>Flavobacteriales</taxon>
        <taxon>Weeksellaceae</taxon>
        <taxon>Riemerella</taxon>
    </lineage>
</organism>
<dbReference type="Proteomes" id="UP000189883">
    <property type="component" value="Chromosome"/>
</dbReference>
<evidence type="ECO:0000313" key="3">
    <source>
        <dbReference type="Proteomes" id="UP000189883"/>
    </source>
</evidence>
<evidence type="ECO:0000256" key="1">
    <source>
        <dbReference type="SAM" id="SignalP"/>
    </source>
</evidence>
<accession>A0A1S7DUU1</accession>
<gene>
    <name evidence="2" type="ORF">AB406_1938</name>
</gene>
<evidence type="ECO:0000313" key="2">
    <source>
        <dbReference type="EMBL" id="AQY22879.1"/>
    </source>
</evidence>
<reference evidence="2 3" key="1">
    <citation type="submission" date="2015-06" db="EMBL/GenBank/DDBJ databases">
        <title>R. anatipestifer strain HXb2 is the most virulent strain so far, and the genome sequence would help us uncover the pathogenesis.</title>
        <authorList>
            <person name="Hu Q."/>
            <person name="Qi J."/>
            <person name="Bo H."/>
            <person name="Liu G."/>
            <person name="Tao M."/>
            <person name="Ding Y."/>
            <person name="Xue Y."/>
        </authorList>
    </citation>
    <scope>NUCLEOTIDE SEQUENCE [LARGE SCALE GENOMIC DNA]</scope>
    <source>
        <strain evidence="2 3">HXb2</strain>
    </source>
</reference>
<protein>
    <recommendedName>
        <fullName evidence="4">Lipocalin-like domain-containing protein</fullName>
    </recommendedName>
</protein>
<keyword evidence="1" id="KW-0732">Signal</keyword>
<sequence>MKYLVLGLSLLCLTTLFSCKNNDDDIEFVNQNSTPLEGVWKLQNIPSGSRLTFEKQNWKLESGTVRITGTFTLSGNTINAVVINRSGSGSSALQPDAFTGNIAIEGNKATFTNFSGNWYAVFSTWYQKQ</sequence>